<name>A0ABT6BB76_9GAMM</name>
<comment type="similarity">
    <text evidence="2">Belongs to the GTP cyclohydrolase IV family.</text>
</comment>
<dbReference type="GO" id="GO:0003934">
    <property type="term" value="F:GTP cyclohydrolase I activity"/>
    <property type="evidence" value="ECO:0007669"/>
    <property type="project" value="UniProtKB-EC"/>
</dbReference>
<evidence type="ECO:0000256" key="2">
    <source>
        <dbReference type="HAMAP-Rule" id="MF_01527"/>
    </source>
</evidence>
<comment type="pathway">
    <text evidence="2">Cofactor biosynthesis; 7,8-dihydroneopterin triphosphate biosynthesis; 7,8-dihydroneopterin triphosphate from GTP: step 1/1.</text>
</comment>
<dbReference type="EC" id="3.5.4.16" evidence="2"/>
<keyword evidence="1 2" id="KW-0378">Hydrolase</keyword>
<evidence type="ECO:0000256" key="1">
    <source>
        <dbReference type="ARBA" id="ARBA00022801"/>
    </source>
</evidence>
<dbReference type="InterPro" id="IPR003801">
    <property type="entry name" value="GTP_cyclohydrolase_FolE2/MptA"/>
</dbReference>
<evidence type="ECO:0000313" key="3">
    <source>
        <dbReference type="EMBL" id="MDF4025384.1"/>
    </source>
</evidence>
<comment type="caution">
    <text evidence="3">The sequence shown here is derived from an EMBL/GenBank/DDBJ whole genome shotgun (WGS) entry which is preliminary data.</text>
</comment>
<dbReference type="NCBIfam" id="NF010200">
    <property type="entry name" value="PRK13674.1-1"/>
    <property type="match status" value="1"/>
</dbReference>
<comment type="function">
    <text evidence="2">Converts GTP to 7,8-dihydroneopterin triphosphate.</text>
</comment>
<sequence length="308" mass="33518">MYIQDSPTRLLPDVASQEHALAIGTLDWVGMDGMEMPVAFDAGDGDIRATGARVGAFVNLHRSDARGIHMSRLYLLVSEALSVGPLTLGGLRELLGRFLSSHEGLSDHARITLGFEHLVRRRALRSDNSGWRAYPITIDATLKGDAFHVEITTDVVYSSTCPASAALSRQLIQDSFAKAFPADASMDRDTILAWLGTEQGIVATPHAQRSTATIRVRPVGEGTFDLIGMVDRVETALGTPVQTAVKRVDEQAFALANGGNLMFCEDAARRIQKALDADERIADFHVRVAHHESLHPHDAVAFSSKVRR</sequence>
<keyword evidence="4" id="KW-1185">Reference proteome</keyword>
<dbReference type="Gene3D" id="3.10.270.10">
    <property type="entry name" value="Urate Oxidase"/>
    <property type="match status" value="1"/>
</dbReference>
<dbReference type="Proteomes" id="UP001528850">
    <property type="component" value="Unassembled WGS sequence"/>
</dbReference>
<comment type="catalytic activity">
    <reaction evidence="2">
        <text>GTP + H2O = 7,8-dihydroneopterin 3'-triphosphate + formate + H(+)</text>
        <dbReference type="Rhea" id="RHEA:17473"/>
        <dbReference type="ChEBI" id="CHEBI:15377"/>
        <dbReference type="ChEBI" id="CHEBI:15378"/>
        <dbReference type="ChEBI" id="CHEBI:15740"/>
        <dbReference type="ChEBI" id="CHEBI:37565"/>
        <dbReference type="ChEBI" id="CHEBI:58462"/>
        <dbReference type="EC" id="3.5.4.16"/>
    </reaction>
</comment>
<organism evidence="3 4">
    <name type="scientific">Luteibacter sahnii</name>
    <dbReference type="NCBI Taxonomy" id="3021977"/>
    <lineage>
        <taxon>Bacteria</taxon>
        <taxon>Pseudomonadati</taxon>
        <taxon>Pseudomonadota</taxon>
        <taxon>Gammaproteobacteria</taxon>
        <taxon>Lysobacterales</taxon>
        <taxon>Rhodanobacteraceae</taxon>
        <taxon>Luteibacter</taxon>
    </lineage>
</organism>
<dbReference type="InterPro" id="IPR022838">
    <property type="entry name" value="GTP_cyclohydrolase_FolE2"/>
</dbReference>
<accession>A0ABT6BB76</accession>
<dbReference type="PANTHER" id="PTHR36445:SF1">
    <property type="entry name" value="GTP CYCLOHYDROLASE MPTA"/>
    <property type="match status" value="1"/>
</dbReference>
<dbReference type="EMBL" id="JARJJS010000002">
    <property type="protein sequence ID" value="MDF4025384.1"/>
    <property type="molecule type" value="Genomic_DNA"/>
</dbReference>
<protein>
    <recommendedName>
        <fullName evidence="2">GTP cyclohydrolase FolE2</fullName>
        <ecNumber evidence="2">3.5.4.16</ecNumber>
    </recommendedName>
</protein>
<dbReference type="HAMAP" id="MF_01527_B">
    <property type="entry name" value="GTP_cyclohydrol_B"/>
    <property type="match status" value="1"/>
</dbReference>
<dbReference type="Pfam" id="PF02649">
    <property type="entry name" value="GCHY-1"/>
    <property type="match status" value="1"/>
</dbReference>
<feature type="site" description="May be catalytically important" evidence="2">
    <location>
        <position position="161"/>
    </location>
</feature>
<evidence type="ECO:0000313" key="4">
    <source>
        <dbReference type="Proteomes" id="UP001528850"/>
    </source>
</evidence>
<proteinExistence type="inferred from homology"/>
<dbReference type="PANTHER" id="PTHR36445">
    <property type="entry name" value="GTP CYCLOHYDROLASE MPTA"/>
    <property type="match status" value="1"/>
</dbReference>
<reference evidence="3 4" key="1">
    <citation type="journal article" date="2024" name="Curr. Microbiol.">
        <title>Luteibacter sahnii sp. nov., A Novel Yellow-Colored Xanthomonadin Pigment Producing Probiotic Bacterium from Healthy Rice Seed Microbiome.</title>
        <authorList>
            <person name="Jaiswal G."/>
            <person name="Rana R."/>
            <person name="Nayak P.K."/>
            <person name="Chouhan R."/>
            <person name="Gandhi S.G."/>
            <person name="Patel H.K."/>
            <person name="Patil P.B."/>
        </authorList>
    </citation>
    <scope>NUCLEOTIDE SEQUENCE [LARGE SCALE GENOMIC DNA]</scope>
    <source>
        <strain evidence="3 4">PPL201</strain>
    </source>
</reference>
<gene>
    <name evidence="2 3" type="primary">folE2</name>
    <name evidence="3" type="ORF">P3W24_10450</name>
</gene>